<evidence type="ECO:0000259" key="1">
    <source>
        <dbReference type="Pfam" id="PF05225"/>
    </source>
</evidence>
<dbReference type="HOGENOM" id="CLU_013929_17_3_1"/>
<evidence type="ECO:0000313" key="3">
    <source>
        <dbReference type="Proteomes" id="UP000054337"/>
    </source>
</evidence>
<dbReference type="GO" id="GO:0003677">
    <property type="term" value="F:DNA binding"/>
    <property type="evidence" value="ECO:0007669"/>
    <property type="project" value="InterPro"/>
</dbReference>
<evidence type="ECO:0000313" key="2">
    <source>
        <dbReference type="EMBL" id="EUN20542.1"/>
    </source>
</evidence>
<dbReference type="RefSeq" id="XP_014550116.1">
    <property type="nucleotide sequence ID" value="XM_014694630.1"/>
</dbReference>
<feature type="domain" description="HTH psq-type" evidence="1">
    <location>
        <begin position="2"/>
        <end position="45"/>
    </location>
</feature>
<dbReference type="InterPro" id="IPR007889">
    <property type="entry name" value="HTH_Psq"/>
</dbReference>
<accession>W7E912</accession>
<protein>
    <recommendedName>
        <fullName evidence="1">HTH psq-type domain-containing protein</fullName>
    </recommendedName>
</protein>
<dbReference type="Proteomes" id="UP000054337">
    <property type="component" value="Unassembled WGS sequence"/>
</dbReference>
<sequence length="105" mass="11716">MTAIEKAIAAIDSQDAEGQLSYRAAAKKFGVEVTTLTRRHQNKTQSRAAAAKKRQLLTLPQESELVKYIEKLSKRGLPPSRSIVKNYVAVIAEWEPSDSWVNVHP</sequence>
<reference evidence="2 3" key="1">
    <citation type="journal article" date="2013" name="PLoS Genet.">
        <title>Comparative genome structure, secondary metabolite, and effector coding capacity across Cochliobolus pathogens.</title>
        <authorList>
            <person name="Condon B.J."/>
            <person name="Leng Y."/>
            <person name="Wu D."/>
            <person name="Bushley K.E."/>
            <person name="Ohm R.A."/>
            <person name="Otillar R."/>
            <person name="Martin J."/>
            <person name="Schackwitz W."/>
            <person name="Grimwood J."/>
            <person name="MohdZainudin N."/>
            <person name="Xue C."/>
            <person name="Wang R."/>
            <person name="Manning V.A."/>
            <person name="Dhillon B."/>
            <person name="Tu Z.J."/>
            <person name="Steffenson B.J."/>
            <person name="Salamov A."/>
            <person name="Sun H."/>
            <person name="Lowry S."/>
            <person name="LaButti K."/>
            <person name="Han J."/>
            <person name="Copeland A."/>
            <person name="Lindquist E."/>
            <person name="Barry K."/>
            <person name="Schmutz J."/>
            <person name="Baker S.E."/>
            <person name="Ciuffetti L.M."/>
            <person name="Grigoriev I.V."/>
            <person name="Zhong S."/>
            <person name="Turgeon B.G."/>
        </authorList>
    </citation>
    <scope>NUCLEOTIDE SEQUENCE [LARGE SCALE GENOMIC DNA]</scope>
    <source>
        <strain evidence="2 3">FI3</strain>
    </source>
</reference>
<gene>
    <name evidence="2" type="ORF">COCVIDRAFT_116437</name>
</gene>
<dbReference type="EMBL" id="KI968963">
    <property type="protein sequence ID" value="EUN20542.1"/>
    <property type="molecule type" value="Genomic_DNA"/>
</dbReference>
<dbReference type="Pfam" id="PF05225">
    <property type="entry name" value="HTH_psq"/>
    <property type="match status" value="1"/>
</dbReference>
<keyword evidence="3" id="KW-1185">Reference proteome</keyword>
<dbReference type="OrthoDB" id="3942738at2759"/>
<dbReference type="GeneID" id="26250916"/>
<proteinExistence type="predicted"/>
<organism evidence="2 3">
    <name type="scientific">Bipolaris victoriae (strain FI3)</name>
    <name type="common">Victoria blight of oats agent</name>
    <name type="synonym">Cochliobolus victoriae</name>
    <dbReference type="NCBI Taxonomy" id="930091"/>
    <lineage>
        <taxon>Eukaryota</taxon>
        <taxon>Fungi</taxon>
        <taxon>Dikarya</taxon>
        <taxon>Ascomycota</taxon>
        <taxon>Pezizomycotina</taxon>
        <taxon>Dothideomycetes</taxon>
        <taxon>Pleosporomycetidae</taxon>
        <taxon>Pleosporales</taxon>
        <taxon>Pleosporineae</taxon>
        <taxon>Pleosporaceae</taxon>
        <taxon>Bipolaris</taxon>
    </lineage>
</organism>
<name>W7E912_BIPV3</name>
<dbReference type="AlphaFoldDB" id="W7E912"/>